<feature type="region of interest" description="Disordered" evidence="1">
    <location>
        <begin position="382"/>
        <end position="418"/>
    </location>
</feature>
<name>A0A976IKT5_BRELC</name>
<dbReference type="RefSeq" id="XP_067823150.1">
    <property type="nucleotide sequence ID" value="XM_067960419.1"/>
</dbReference>
<reference evidence="2 3" key="1">
    <citation type="journal article" date="2021" name="Genome Biol.">
        <title>AFLAP: assembly-free linkage analysis pipeline using k-mers from genome sequencing data.</title>
        <authorList>
            <person name="Fletcher K."/>
            <person name="Zhang L."/>
            <person name="Gil J."/>
            <person name="Han R."/>
            <person name="Cavanaugh K."/>
            <person name="Michelmore R."/>
        </authorList>
    </citation>
    <scope>NUCLEOTIDE SEQUENCE [LARGE SCALE GENOMIC DNA]</scope>
    <source>
        <strain evidence="2 3">SF5</strain>
    </source>
</reference>
<proteinExistence type="predicted"/>
<evidence type="ECO:0000313" key="2">
    <source>
        <dbReference type="EMBL" id="TDH73652.1"/>
    </source>
</evidence>
<comment type="caution">
    <text evidence="2">The sequence shown here is derived from an EMBL/GenBank/DDBJ whole genome shotgun (WGS) entry which is preliminary data.</text>
</comment>
<dbReference type="GeneID" id="94346090"/>
<dbReference type="Proteomes" id="UP000294530">
    <property type="component" value="Unassembled WGS sequence"/>
</dbReference>
<evidence type="ECO:0000313" key="3">
    <source>
        <dbReference type="Proteomes" id="UP000294530"/>
    </source>
</evidence>
<sequence>MPRPKSTLIALTDTACTELHLTTRKIVGGGNCATSGEICRCKNKQVLQRARITADEMNISSIIDKTHMVTEVTGDGYTSEKLQSKIEYFEPIEDQSRGIKIRESSRIRKLKDVEHDFEDDATICAPIEIEIGVGTAGQLSGGPQEESDKQREQVYLLSELDLPNVSSGPSIGFTAIERSGEKCLREAIEVLQSKEDKLNWHSKKPITWLSVDPTREDFNVVILDEKVQKAENPERRCLMLSEPRRMQWDWCEELQMGENSLFKESSRIFKKMVLANTLHNNVVVPNVFDTVWQLDDFSIFRSSNEEELQQLLLPIGLVRRDDARINEAPSKIVFHATRYLRSLQQSDISLTQASINMPSVWNLEVTKEKLADLIAEELPTTLLQPPSPVSRSSQHEITAPRNEKVSVPHTKSPPSQRTQICSDCKIANSNIDQPSATTVKLKIIAEDNPLSTDYLMSSSFLQCDWSKSPRSGSVSSVFLRDEAASDDLDGSFSYEQFLGRIARPALWDLMRKKMIQVDGTSFQSVFNCINLEMLEAIIYNQFQIVKKMYTNPSGYPSVEIVEACVSLRQACWLHTLRIVLISQKMATDQNKALMRAILAKIVSSAKYKLVLGSSNWKDLLSFLQAIGESSMPSDSSVKFASVTNEVEKDFTILPPPKKQKVLPTEQEKMPVRVICSIKFLNQDEIIDELCTEHQVFFIERELPLPIDILVDEGNSICVLTEDIFEAEGKMRNFIYSLARTQNQFEKCSLIIAITRTSPLAEAETMMTLLFSALVQFRIKIQVFTSFSCEEVGYLVRAIIDECADVALRKHRILPRVWYERSFLLEEESQFERFLVSTRIVSHYAAQSLLNKICLEDMFSKRFFTGRTIDAALAVCLYIICNKYNAIITQYAF</sequence>
<keyword evidence="3" id="KW-1185">Reference proteome</keyword>
<protein>
    <submittedName>
        <fullName evidence="2">Uncharacterized protein</fullName>
    </submittedName>
</protein>
<gene>
    <name evidence="2" type="ORF">CCR75_002322</name>
</gene>
<dbReference type="AlphaFoldDB" id="A0A976IKT5"/>
<dbReference type="KEGG" id="blac:94346090"/>
<dbReference type="OrthoDB" id="115253at2759"/>
<dbReference type="EMBL" id="SHOA02000001">
    <property type="protein sequence ID" value="TDH73652.1"/>
    <property type="molecule type" value="Genomic_DNA"/>
</dbReference>
<organism evidence="2 3">
    <name type="scientific">Bremia lactucae</name>
    <name type="common">Lettuce downy mildew</name>
    <dbReference type="NCBI Taxonomy" id="4779"/>
    <lineage>
        <taxon>Eukaryota</taxon>
        <taxon>Sar</taxon>
        <taxon>Stramenopiles</taxon>
        <taxon>Oomycota</taxon>
        <taxon>Peronosporomycetes</taxon>
        <taxon>Peronosporales</taxon>
        <taxon>Peronosporaceae</taxon>
        <taxon>Bremia</taxon>
    </lineage>
</organism>
<accession>A0A976IKT5</accession>
<feature type="compositionally biased region" description="Polar residues" evidence="1">
    <location>
        <begin position="382"/>
        <end position="396"/>
    </location>
</feature>
<evidence type="ECO:0000256" key="1">
    <source>
        <dbReference type="SAM" id="MobiDB-lite"/>
    </source>
</evidence>